<evidence type="ECO:0000313" key="4">
    <source>
        <dbReference type="Proteomes" id="UP000256952"/>
    </source>
</evidence>
<accession>A0A375ECR3</accession>
<geneLocation type="plasmid" evidence="4">
    <name>cbm2613_p</name>
</geneLocation>
<name>A0A375ECR3_9BURK</name>
<dbReference type="EMBL" id="LT984809">
    <property type="protein sequence ID" value="SPD49246.1"/>
    <property type="molecule type" value="Genomic_DNA"/>
</dbReference>
<organism evidence="2 4">
    <name type="scientific">Cupriavidus taiwanensis</name>
    <dbReference type="NCBI Taxonomy" id="164546"/>
    <lineage>
        <taxon>Bacteria</taxon>
        <taxon>Pseudomonadati</taxon>
        <taxon>Pseudomonadota</taxon>
        <taxon>Betaproteobacteria</taxon>
        <taxon>Burkholderiales</taxon>
        <taxon>Burkholderiaceae</taxon>
        <taxon>Cupriavidus</taxon>
    </lineage>
</organism>
<dbReference type="EMBL" id="LT976981">
    <property type="protein sequence ID" value="SOZ74783.1"/>
    <property type="molecule type" value="Genomic_DNA"/>
</dbReference>
<geneLocation type="plasmid" evidence="2">
    <name>CBM2613_p</name>
</geneLocation>
<keyword evidence="2" id="KW-0614">Plasmid</keyword>
<evidence type="ECO:0000313" key="2">
    <source>
        <dbReference type="EMBL" id="SOZ74783.1"/>
    </source>
</evidence>
<proteinExistence type="predicted"/>
<gene>
    <name evidence="3" type="ORF">CBM2612_P0591</name>
    <name evidence="2" type="ORF">CBM2613_P60133</name>
</gene>
<reference evidence="2" key="1">
    <citation type="submission" date="2018-01" db="EMBL/GenBank/DDBJ databases">
        <authorList>
            <person name="Clerissi C."/>
        </authorList>
    </citation>
    <scope>NUCLEOTIDE SEQUENCE</scope>
    <source>
        <strain evidence="2">Cupriavidus taiwanensis STM 8556</strain>
        <plasmid evidence="2">CBM2613_p</plasmid>
    </source>
</reference>
<evidence type="ECO:0000256" key="1">
    <source>
        <dbReference type="SAM" id="MobiDB-lite"/>
    </source>
</evidence>
<feature type="region of interest" description="Disordered" evidence="1">
    <location>
        <begin position="1"/>
        <end position="31"/>
    </location>
</feature>
<evidence type="ECO:0000313" key="3">
    <source>
        <dbReference type="EMBL" id="SPD49246.1"/>
    </source>
</evidence>
<reference evidence="3 4" key="2">
    <citation type="submission" date="2018-01" db="EMBL/GenBank/DDBJ databases">
        <authorList>
            <person name="Gaut B.S."/>
            <person name="Morton B.R."/>
            <person name="Clegg M.T."/>
            <person name="Duvall M.R."/>
        </authorList>
    </citation>
    <scope>NUCLEOTIDE SEQUENCE [LARGE SCALE GENOMIC DNA]</scope>
    <source>
        <strain evidence="3">Cupriavidus taiwanensis STM 8555</strain>
        <plasmid evidence="3">I</plasmid>
        <plasmid evidence="4">Plasmid cbm2613_p</plasmid>
    </source>
</reference>
<dbReference type="Proteomes" id="UP000256952">
    <property type="component" value="Plasmid CBM2613_p"/>
</dbReference>
<feature type="compositionally biased region" description="Basic and acidic residues" evidence="1">
    <location>
        <begin position="15"/>
        <end position="29"/>
    </location>
</feature>
<protein>
    <submittedName>
        <fullName evidence="2">Uncharacterized protein</fullName>
    </submittedName>
</protein>
<geneLocation type="plasmid" evidence="3">
    <name>I</name>
</geneLocation>
<sequence length="59" mass="6605">MIQDTVEGLLRQRPRAHDGASHGWAHESDGGQYSFSAQRGVEHKPVGLSELRLFMACKR</sequence>
<dbReference type="AlphaFoldDB" id="A0A375ECR3"/>